<feature type="transmembrane region" description="Helical" evidence="2">
    <location>
        <begin position="64"/>
        <end position="81"/>
    </location>
</feature>
<dbReference type="AlphaFoldDB" id="A0A1H2ZVU8"/>
<dbReference type="Proteomes" id="UP000199529">
    <property type="component" value="Unassembled WGS sequence"/>
</dbReference>
<proteinExistence type="predicted"/>
<organism evidence="3 4">
    <name type="scientific">Saccharopolyspora shandongensis</name>
    <dbReference type="NCBI Taxonomy" id="418495"/>
    <lineage>
        <taxon>Bacteria</taxon>
        <taxon>Bacillati</taxon>
        <taxon>Actinomycetota</taxon>
        <taxon>Actinomycetes</taxon>
        <taxon>Pseudonocardiales</taxon>
        <taxon>Pseudonocardiaceae</taxon>
        <taxon>Saccharopolyspora</taxon>
    </lineage>
</organism>
<feature type="compositionally biased region" description="Polar residues" evidence="1">
    <location>
        <begin position="1"/>
        <end position="10"/>
    </location>
</feature>
<dbReference type="EMBL" id="FNOK01000008">
    <property type="protein sequence ID" value="SDX21437.1"/>
    <property type="molecule type" value="Genomic_DNA"/>
</dbReference>
<protein>
    <submittedName>
        <fullName evidence="3">Uncharacterized protein</fullName>
    </submittedName>
</protein>
<dbReference type="RefSeq" id="WP_093264839.1">
    <property type="nucleotide sequence ID" value="NZ_FNOK01000008.1"/>
</dbReference>
<gene>
    <name evidence="3" type="ORF">SAMN05216215_1008209</name>
</gene>
<feature type="region of interest" description="Disordered" evidence="1">
    <location>
        <begin position="1"/>
        <end position="25"/>
    </location>
</feature>
<keyword evidence="2" id="KW-1133">Transmembrane helix</keyword>
<accession>A0A1H2ZVU8</accession>
<evidence type="ECO:0000313" key="4">
    <source>
        <dbReference type="Proteomes" id="UP000199529"/>
    </source>
</evidence>
<evidence type="ECO:0000256" key="2">
    <source>
        <dbReference type="SAM" id="Phobius"/>
    </source>
</evidence>
<keyword evidence="4" id="KW-1185">Reference proteome</keyword>
<name>A0A1H2ZVU8_9PSEU</name>
<feature type="transmembrane region" description="Helical" evidence="2">
    <location>
        <begin position="37"/>
        <end position="58"/>
    </location>
</feature>
<evidence type="ECO:0000256" key="1">
    <source>
        <dbReference type="SAM" id="MobiDB-lite"/>
    </source>
</evidence>
<keyword evidence="2" id="KW-0472">Membrane</keyword>
<evidence type="ECO:0000313" key="3">
    <source>
        <dbReference type="EMBL" id="SDX21437.1"/>
    </source>
</evidence>
<reference evidence="4" key="1">
    <citation type="submission" date="2016-10" db="EMBL/GenBank/DDBJ databases">
        <authorList>
            <person name="Varghese N."/>
            <person name="Submissions S."/>
        </authorList>
    </citation>
    <scope>NUCLEOTIDE SEQUENCE [LARGE SCALE GENOMIC DNA]</scope>
    <source>
        <strain evidence="4">CGMCC 4.3530</strain>
    </source>
</reference>
<sequence>MTEANEQQRAITRKKGGRREDSDSPVWSLLSNAQQDWGATLLVVAPLVPVLLTVVLIHGSLSAAIPWLTGIGAMFGMCRYAKTRTSRNADPPNQQT</sequence>
<keyword evidence="2" id="KW-0812">Transmembrane</keyword>
<dbReference type="STRING" id="418495.SAMN05216215_1008209"/>